<organism evidence="1 2">
    <name type="scientific">Portunus trituberculatus</name>
    <name type="common">Swimming crab</name>
    <name type="synonym">Neptunus trituberculatus</name>
    <dbReference type="NCBI Taxonomy" id="210409"/>
    <lineage>
        <taxon>Eukaryota</taxon>
        <taxon>Metazoa</taxon>
        <taxon>Ecdysozoa</taxon>
        <taxon>Arthropoda</taxon>
        <taxon>Crustacea</taxon>
        <taxon>Multicrustacea</taxon>
        <taxon>Malacostraca</taxon>
        <taxon>Eumalacostraca</taxon>
        <taxon>Eucarida</taxon>
        <taxon>Decapoda</taxon>
        <taxon>Pleocyemata</taxon>
        <taxon>Brachyura</taxon>
        <taxon>Eubrachyura</taxon>
        <taxon>Portunoidea</taxon>
        <taxon>Portunidae</taxon>
        <taxon>Portuninae</taxon>
        <taxon>Portunus</taxon>
    </lineage>
</organism>
<sequence length="34" mass="4097">MVLKRLKSAEMINIHILLTPTILRHIFTLRFVYD</sequence>
<dbReference type="EMBL" id="VSRR010000380">
    <property type="protein sequence ID" value="MPC14810.1"/>
    <property type="molecule type" value="Genomic_DNA"/>
</dbReference>
<evidence type="ECO:0000313" key="2">
    <source>
        <dbReference type="Proteomes" id="UP000324222"/>
    </source>
</evidence>
<protein>
    <submittedName>
        <fullName evidence="1">Uncharacterized protein</fullName>
    </submittedName>
</protein>
<proteinExistence type="predicted"/>
<dbReference type="Proteomes" id="UP000324222">
    <property type="component" value="Unassembled WGS sequence"/>
</dbReference>
<keyword evidence="2" id="KW-1185">Reference proteome</keyword>
<accession>A0A5B7CZE0</accession>
<evidence type="ECO:0000313" key="1">
    <source>
        <dbReference type="EMBL" id="MPC14810.1"/>
    </source>
</evidence>
<dbReference type="AlphaFoldDB" id="A0A5B7CZE0"/>
<gene>
    <name evidence="1" type="ORF">E2C01_007586</name>
</gene>
<name>A0A5B7CZE0_PORTR</name>
<reference evidence="1 2" key="1">
    <citation type="submission" date="2019-05" db="EMBL/GenBank/DDBJ databases">
        <title>Another draft genome of Portunus trituberculatus and its Hox gene families provides insights of decapod evolution.</title>
        <authorList>
            <person name="Jeong J.-H."/>
            <person name="Song I."/>
            <person name="Kim S."/>
            <person name="Choi T."/>
            <person name="Kim D."/>
            <person name="Ryu S."/>
            <person name="Kim W."/>
        </authorList>
    </citation>
    <scope>NUCLEOTIDE SEQUENCE [LARGE SCALE GENOMIC DNA]</scope>
    <source>
        <tissue evidence="1">Muscle</tissue>
    </source>
</reference>
<comment type="caution">
    <text evidence="1">The sequence shown here is derived from an EMBL/GenBank/DDBJ whole genome shotgun (WGS) entry which is preliminary data.</text>
</comment>